<dbReference type="PROSITE" id="PS51257">
    <property type="entry name" value="PROKAR_LIPOPROTEIN"/>
    <property type="match status" value="1"/>
</dbReference>
<gene>
    <name evidence="3" type="ordered locus">Turpa_2359</name>
</gene>
<evidence type="ECO:0000256" key="1">
    <source>
        <dbReference type="SAM" id="SignalP"/>
    </source>
</evidence>
<dbReference type="PANTHER" id="PTHR31459">
    <property type="match status" value="1"/>
</dbReference>
<feature type="domain" description="Late embryogenesis abundant protein LEA-2 subgroup" evidence="2">
    <location>
        <begin position="186"/>
        <end position="265"/>
    </location>
</feature>
<proteinExistence type="predicted"/>
<dbReference type="AlphaFoldDB" id="I4B6U5"/>
<dbReference type="SUPFAM" id="SSF117070">
    <property type="entry name" value="LEA14-like"/>
    <property type="match status" value="2"/>
</dbReference>
<evidence type="ECO:0000313" key="3">
    <source>
        <dbReference type="EMBL" id="AFM13002.1"/>
    </source>
</evidence>
<evidence type="ECO:0000313" key="4">
    <source>
        <dbReference type="Proteomes" id="UP000006048"/>
    </source>
</evidence>
<dbReference type="EMBL" id="CP002959">
    <property type="protein sequence ID" value="AFM13002.1"/>
    <property type="molecule type" value="Genomic_DNA"/>
</dbReference>
<dbReference type="OrthoDB" id="1523713at2"/>
<dbReference type="PANTHER" id="PTHR31459:SF2">
    <property type="entry name" value="OS03G0843300 PROTEIN"/>
    <property type="match status" value="1"/>
</dbReference>
<evidence type="ECO:0000259" key="2">
    <source>
        <dbReference type="Pfam" id="PF03168"/>
    </source>
</evidence>
<reference evidence="3 4" key="1">
    <citation type="submission" date="2012-06" db="EMBL/GenBank/DDBJ databases">
        <title>The complete chromosome of genome of Turneriella parva DSM 21527.</title>
        <authorList>
            <consortium name="US DOE Joint Genome Institute (JGI-PGF)"/>
            <person name="Lucas S."/>
            <person name="Han J."/>
            <person name="Lapidus A."/>
            <person name="Bruce D."/>
            <person name="Goodwin L."/>
            <person name="Pitluck S."/>
            <person name="Peters L."/>
            <person name="Kyrpides N."/>
            <person name="Mavromatis K."/>
            <person name="Ivanova N."/>
            <person name="Mikhailova N."/>
            <person name="Chertkov O."/>
            <person name="Detter J.C."/>
            <person name="Tapia R."/>
            <person name="Han C."/>
            <person name="Land M."/>
            <person name="Hauser L."/>
            <person name="Markowitz V."/>
            <person name="Cheng J.-F."/>
            <person name="Hugenholtz P."/>
            <person name="Woyke T."/>
            <person name="Wu D."/>
            <person name="Gronow S."/>
            <person name="Wellnitz S."/>
            <person name="Brambilla E."/>
            <person name="Klenk H.-P."/>
            <person name="Eisen J.A."/>
        </authorList>
    </citation>
    <scope>NUCLEOTIDE SEQUENCE [LARGE SCALE GENOMIC DNA]</scope>
    <source>
        <strain evidence="4">ATCC BAA-1111 / DSM 21527 / NCTC 11395 / H</strain>
    </source>
</reference>
<dbReference type="HOGENOM" id="CLU_993736_0_0_12"/>
<dbReference type="RefSeq" id="WP_014803508.1">
    <property type="nucleotide sequence ID" value="NC_018020.1"/>
</dbReference>
<name>I4B6U5_TURPD</name>
<dbReference type="Gene3D" id="2.60.40.1820">
    <property type="match status" value="2"/>
</dbReference>
<organism evidence="3 4">
    <name type="scientific">Turneriella parva (strain ATCC BAA-1111 / DSM 21527 / NCTC 11395 / H)</name>
    <name type="common">Leptospira parva</name>
    <dbReference type="NCBI Taxonomy" id="869212"/>
    <lineage>
        <taxon>Bacteria</taxon>
        <taxon>Pseudomonadati</taxon>
        <taxon>Spirochaetota</taxon>
        <taxon>Spirochaetia</taxon>
        <taxon>Leptospirales</taxon>
        <taxon>Leptospiraceae</taxon>
        <taxon>Turneriella</taxon>
    </lineage>
</organism>
<dbReference type="InterPro" id="IPR045043">
    <property type="entry name" value="Lea14-like"/>
</dbReference>
<accession>I4B6U5</accession>
<dbReference type="InterPro" id="IPR004864">
    <property type="entry name" value="LEA_2"/>
</dbReference>
<dbReference type="Pfam" id="PF03168">
    <property type="entry name" value="LEA_2"/>
    <property type="match status" value="2"/>
</dbReference>
<dbReference type="KEGG" id="tpx:Turpa_2359"/>
<feature type="signal peptide" evidence="1">
    <location>
        <begin position="1"/>
        <end position="23"/>
    </location>
</feature>
<dbReference type="Proteomes" id="UP000006048">
    <property type="component" value="Chromosome"/>
</dbReference>
<feature type="chain" id="PRO_5003686788" description="Late embryogenesis abundant protein LEA-2 subgroup domain-containing protein" evidence="1">
    <location>
        <begin position="24"/>
        <end position="280"/>
    </location>
</feature>
<dbReference type="STRING" id="869212.Turpa_2359"/>
<keyword evidence="1" id="KW-0732">Signal</keyword>
<keyword evidence="4" id="KW-1185">Reference proteome</keyword>
<feature type="domain" description="Late embryogenesis abundant protein LEA-2 subgroup" evidence="2">
    <location>
        <begin position="56"/>
        <end position="149"/>
    </location>
</feature>
<sequence length="280" mass="31359">MRRKIWAALAVFSVFTFTSCALLQGRFSEFTPDISLKEVNLRGFDFEGADLEYIYTIRNKVGFGITFNKLAFQISVDGKRMVDLQNDKNVVIKANDSTNFTIVQRVRYVETVEAIFDFAKKDSVNIGLTGAVGIYINDLVGSINVPIEASKVVPVPKLPQVHFGSLDFERMNMANPLNPQATFSLKFNVRNPNPFAMKIPKIEYDFTAAGTRVINGVKNDQQLAAQADSTVTIPVNLSGRNVIELAPKLRDLKTTDYRFTSAVEFAVMEQTVSLPFYYPK</sequence>
<protein>
    <recommendedName>
        <fullName evidence="2">Late embryogenesis abundant protein LEA-2 subgroup domain-containing protein</fullName>
    </recommendedName>
</protein>